<name>A0ACC3A431_9EURO</name>
<evidence type="ECO:0000313" key="2">
    <source>
        <dbReference type="Proteomes" id="UP001172386"/>
    </source>
</evidence>
<accession>A0ACC3A431</accession>
<keyword evidence="2" id="KW-1185">Reference proteome</keyword>
<dbReference type="Proteomes" id="UP001172386">
    <property type="component" value="Unassembled WGS sequence"/>
</dbReference>
<proteinExistence type="predicted"/>
<reference evidence="1" key="1">
    <citation type="submission" date="2022-10" db="EMBL/GenBank/DDBJ databases">
        <title>Culturing micro-colonial fungi from biological soil crusts in the Mojave desert and describing Neophaeococcomyces mojavensis, and introducing the new genera and species Taxawa tesnikishii.</title>
        <authorList>
            <person name="Kurbessoian T."/>
            <person name="Stajich J.E."/>
        </authorList>
    </citation>
    <scope>NUCLEOTIDE SEQUENCE</scope>
    <source>
        <strain evidence="1">JES_112</strain>
    </source>
</reference>
<gene>
    <name evidence="1" type="ORF">H2198_006006</name>
</gene>
<evidence type="ECO:0000313" key="1">
    <source>
        <dbReference type="EMBL" id="KAJ9655065.1"/>
    </source>
</evidence>
<protein>
    <submittedName>
        <fullName evidence="1">Uncharacterized protein</fullName>
    </submittedName>
</protein>
<sequence>MVAFGFDTEGKEVVEAFIDQVHGRTFLITGPTPSSIGAYTALALAQGQPSTLILLGRSSTTIQPLIDQIAHTSPNTRTLFFPLDLSSLTSVRSAAATILSHPSIPCIDVVINNAGIMAAPYTRTEDGFESQFALNHLGHFFLTNLLMPKVLAGEGMRVVNVSSYQNVFCDVLPDPGFEEGRTYNAFKATGRRAEILRRESRQAALDPNLSTKDSIFLDDCQPTTDPKLVASYALSQSNAARCWNLSEEMVHQKFNLAIYGLVQEYLTPESESDWF</sequence>
<organism evidence="1 2">
    <name type="scientific">Neophaeococcomyces mojaviensis</name>
    <dbReference type="NCBI Taxonomy" id="3383035"/>
    <lineage>
        <taxon>Eukaryota</taxon>
        <taxon>Fungi</taxon>
        <taxon>Dikarya</taxon>
        <taxon>Ascomycota</taxon>
        <taxon>Pezizomycotina</taxon>
        <taxon>Eurotiomycetes</taxon>
        <taxon>Chaetothyriomycetidae</taxon>
        <taxon>Chaetothyriales</taxon>
        <taxon>Chaetothyriales incertae sedis</taxon>
        <taxon>Neophaeococcomyces</taxon>
    </lineage>
</organism>
<dbReference type="EMBL" id="JAPDRQ010000105">
    <property type="protein sequence ID" value="KAJ9655065.1"/>
    <property type="molecule type" value="Genomic_DNA"/>
</dbReference>
<comment type="caution">
    <text evidence="1">The sequence shown here is derived from an EMBL/GenBank/DDBJ whole genome shotgun (WGS) entry which is preliminary data.</text>
</comment>